<name>C6SKW0_NEIME</name>
<gene>
    <name evidence="1" type="ORF">NMW_1580</name>
</gene>
<organism evidence="1">
    <name type="scientific">Neisseria meningitidis alpha275</name>
    <dbReference type="NCBI Taxonomy" id="295996"/>
    <lineage>
        <taxon>Bacteria</taxon>
        <taxon>Pseudomonadati</taxon>
        <taxon>Pseudomonadota</taxon>
        <taxon>Betaproteobacteria</taxon>
        <taxon>Neisseriales</taxon>
        <taxon>Neisseriaceae</taxon>
        <taxon>Neisseria</taxon>
    </lineage>
</organism>
<protein>
    <submittedName>
        <fullName evidence="1">Uncharacterized protein</fullName>
    </submittedName>
</protein>
<evidence type="ECO:0000313" key="1">
    <source>
        <dbReference type="EMBL" id="CBA08609.1"/>
    </source>
</evidence>
<reference evidence="1" key="1">
    <citation type="journal article" date="2008" name="Proc. Natl. Acad. Sci. U.S.A.">
        <title>Whole-genome comparison of disease and carriage strains provides insights into virulence evolution in Neisseria meningitidis.</title>
        <authorList>
            <person name="Schoen C."/>
            <person name="Blom J."/>
            <person name="Claus H."/>
            <person name="Schramm-Glueck A."/>
            <person name="Brandt P."/>
            <person name="Mueller T."/>
            <person name="Goesmann A."/>
            <person name="Joseph B."/>
            <person name="Konietzny S."/>
            <person name="Kurzai O."/>
            <person name="Schmitt C."/>
            <person name="Friedrich T."/>
            <person name="Linke B."/>
            <person name="Vogel U."/>
            <person name="Frosch M."/>
        </authorList>
    </citation>
    <scope>NUCLEOTIDE SEQUENCE</scope>
    <source>
        <strain evidence="1">Alpha275</strain>
    </source>
</reference>
<sequence length="66" mass="7295">MELQSDGRYCKSGRELGQTRKRCGGLEKDGRLRIMAAIPIRTTTMNASQKPWLSIIALAIGAFIVD</sequence>
<dbReference type="EMBL" id="AM889138">
    <property type="protein sequence ID" value="CBA08609.1"/>
    <property type="molecule type" value="Genomic_DNA"/>
</dbReference>
<accession>C6SKW0</accession>
<dbReference type="AlphaFoldDB" id="C6SKW0"/>
<proteinExistence type="predicted"/>